<gene>
    <name evidence="1" type="ORF">ENV02_02935</name>
</gene>
<accession>A0A7J3QEU0</accession>
<dbReference type="InterPro" id="IPR002808">
    <property type="entry name" value="AdoCbi_amidolase"/>
</dbReference>
<dbReference type="InterPro" id="IPR036681">
    <property type="entry name" value="PgpA-like_sf"/>
</dbReference>
<proteinExistence type="predicted"/>
<dbReference type="Gene3D" id="1.10.3760.10">
    <property type="entry name" value="PgpA-like"/>
    <property type="match status" value="1"/>
</dbReference>
<dbReference type="InterPro" id="IPR052209">
    <property type="entry name" value="CbiZ"/>
</dbReference>
<dbReference type="GO" id="GO:0006629">
    <property type="term" value="P:lipid metabolic process"/>
    <property type="evidence" value="ECO:0007669"/>
    <property type="project" value="InterPro"/>
</dbReference>
<dbReference type="SUPFAM" id="SSF101307">
    <property type="entry name" value="YutG-like"/>
    <property type="match status" value="1"/>
</dbReference>
<protein>
    <recommendedName>
        <fullName evidence="2">YutG/PgpA domain-containing protein</fullName>
    </recommendedName>
</protein>
<comment type="caution">
    <text evidence="1">The sequence shown here is derived from an EMBL/GenBank/DDBJ whole genome shotgun (WGS) entry which is preliminary data.</text>
</comment>
<dbReference type="PANTHER" id="PTHR35336:SF5">
    <property type="entry name" value="ADENOSYLCOBINAMIDE AMIDOHYDROLASE"/>
    <property type="match status" value="1"/>
</dbReference>
<evidence type="ECO:0008006" key="2">
    <source>
        <dbReference type="Google" id="ProtNLM"/>
    </source>
</evidence>
<dbReference type="EMBL" id="DTET01000141">
    <property type="protein sequence ID" value="HGV66753.1"/>
    <property type="molecule type" value="Genomic_DNA"/>
</dbReference>
<sequence>MYLNIRRIDRDTIIIDFPKPVEVVATVRVPSMKSVETKYIKHAIFKHVQKGFHKENIIDYYKEILKALDLESGLIFLTSVSMDEIQKIEENFSEIIMTIGLEPPVCIDYEKVYEPLSIIGTINILIYVNLPLAREAIVDLLKTAIEAKTAASSDLLLRCRSRAVGTVTDAIAVAKPYDLEEKILFSGMATTIGNNIAKAIYNTIVSTGIRKGVNWMLRNCIGYDVEDLLLLFKELYTLAPIPNISIDKAIEKIRGIIYKTLKDPNIWSFIIAARELDIRGAIGMISGLAKNEYENDTVKIVADEILGLSLALYIGGAKALFSMYWVENIKKMGKLKYNVMGLYADDIISALLGSLYTLLIEEVNRNDIDG</sequence>
<dbReference type="Pfam" id="PF01955">
    <property type="entry name" value="CbiZ"/>
    <property type="match status" value="1"/>
</dbReference>
<reference evidence="1" key="1">
    <citation type="journal article" date="2020" name="mSystems">
        <title>Genome- and Community-Level Interaction Insights into Carbon Utilization and Element Cycling Functions of Hydrothermarchaeota in Hydrothermal Sediment.</title>
        <authorList>
            <person name="Zhou Z."/>
            <person name="Liu Y."/>
            <person name="Xu W."/>
            <person name="Pan J."/>
            <person name="Luo Z.H."/>
            <person name="Li M."/>
        </authorList>
    </citation>
    <scope>NUCLEOTIDE SEQUENCE [LARGE SCALE GENOMIC DNA]</scope>
    <source>
        <strain evidence="1">SpSt-721</strain>
    </source>
</reference>
<name>A0A7J3QEU0_9CREN</name>
<organism evidence="1">
    <name type="scientific">Ignisphaera aggregans</name>
    <dbReference type="NCBI Taxonomy" id="334771"/>
    <lineage>
        <taxon>Archaea</taxon>
        <taxon>Thermoproteota</taxon>
        <taxon>Thermoprotei</taxon>
        <taxon>Desulfurococcales</taxon>
        <taxon>Desulfurococcaceae</taxon>
        <taxon>Ignisphaera</taxon>
    </lineage>
</organism>
<dbReference type="AlphaFoldDB" id="A0A7J3QEU0"/>
<dbReference type="GO" id="GO:0008962">
    <property type="term" value="F:phosphatidylglycerophosphatase activity"/>
    <property type="evidence" value="ECO:0007669"/>
    <property type="project" value="InterPro"/>
</dbReference>
<dbReference type="PANTHER" id="PTHR35336">
    <property type="entry name" value="ADENOSYLCOBINAMIDE AMIDOHYDROLASE"/>
    <property type="match status" value="1"/>
</dbReference>
<evidence type="ECO:0000313" key="1">
    <source>
        <dbReference type="EMBL" id="HGV66753.1"/>
    </source>
</evidence>